<sequence>MVGTEVNGSSHTKNTGTAKARINRRFGSQPKSVEGSLKKATTSVKGFQKGTCWSVGLLRFLNH</sequence>
<feature type="region of interest" description="Disordered" evidence="1">
    <location>
        <begin position="1"/>
        <end position="40"/>
    </location>
</feature>
<proteinExistence type="predicted"/>
<reference evidence="3" key="1">
    <citation type="submission" date="2008-08" db="EMBL/GenBank/DDBJ databases">
        <title>The complete genome sequence of Coprothermobacter proteolyticus strain ATCC 5245 / DSM 5265 / BT.</title>
        <authorList>
            <person name="Dodson R.J."/>
            <person name="Durkin A.S."/>
            <person name="Wu M."/>
            <person name="Eisen J."/>
            <person name="Sutton G."/>
        </authorList>
    </citation>
    <scope>NUCLEOTIDE SEQUENCE [LARGE SCALE GENOMIC DNA]</scope>
    <source>
        <strain evidence="3">ATCC 35245 / DSM 5265 / OCM 4 / BT</strain>
    </source>
</reference>
<keyword evidence="3" id="KW-1185">Reference proteome</keyword>
<protein>
    <submittedName>
        <fullName evidence="2">Uncharacterized protein</fullName>
    </submittedName>
</protein>
<organism evidence="2 3">
    <name type="scientific">Coprothermobacter proteolyticus (strain ATCC 35245 / DSM 5265 / OCM 4 / BT)</name>
    <dbReference type="NCBI Taxonomy" id="309798"/>
    <lineage>
        <taxon>Bacteria</taxon>
        <taxon>Pseudomonadati</taxon>
        <taxon>Coprothermobacterota</taxon>
        <taxon>Coprothermobacteria</taxon>
        <taxon>Coprothermobacterales</taxon>
        <taxon>Coprothermobacteraceae</taxon>
        <taxon>Coprothermobacter</taxon>
    </lineage>
</organism>
<gene>
    <name evidence="2" type="ordered locus">COPRO5265_1488</name>
</gene>
<dbReference type="EMBL" id="CP001145">
    <property type="protein sequence ID" value="ACI17462.1"/>
    <property type="molecule type" value="Genomic_DNA"/>
</dbReference>
<evidence type="ECO:0000313" key="3">
    <source>
        <dbReference type="Proteomes" id="UP000001732"/>
    </source>
</evidence>
<name>B5Y666_COPPD</name>
<evidence type="ECO:0000313" key="2">
    <source>
        <dbReference type="EMBL" id="ACI17462.1"/>
    </source>
</evidence>
<dbReference type="AlphaFoldDB" id="B5Y666"/>
<dbReference type="Proteomes" id="UP000001732">
    <property type="component" value="Chromosome"/>
</dbReference>
<accession>B5Y666</accession>
<feature type="compositionally biased region" description="Polar residues" evidence="1">
    <location>
        <begin position="1"/>
        <end position="17"/>
    </location>
</feature>
<evidence type="ECO:0000256" key="1">
    <source>
        <dbReference type="SAM" id="MobiDB-lite"/>
    </source>
</evidence>
<reference evidence="2 3" key="2">
    <citation type="journal article" date="2014" name="Genome Announc.">
        <title>Complete Genome Sequence of Coprothermobacter proteolyticus DSM 5265.</title>
        <authorList>
            <person name="Alexiev A."/>
            <person name="Coil D.A."/>
            <person name="Badger J.H."/>
            <person name="Enticknap J."/>
            <person name="Ward N."/>
            <person name="Robb F.T."/>
            <person name="Eisen J.A."/>
        </authorList>
    </citation>
    <scope>NUCLEOTIDE SEQUENCE [LARGE SCALE GENOMIC DNA]</scope>
    <source>
        <strain evidence="3">ATCC 35245 / DSM 5265 / OCM 4 / BT</strain>
    </source>
</reference>